<keyword evidence="4" id="KW-0378">Hydrolase</keyword>
<dbReference type="EC" id="3.2.1.17" evidence="4"/>
<dbReference type="PANTHER" id="PTHR38107">
    <property type="match status" value="1"/>
</dbReference>
<dbReference type="Proteomes" id="UP000656319">
    <property type="component" value="Unassembled WGS sequence"/>
</dbReference>
<organism evidence="5 6">
    <name type="scientific">Paraburkholderia hiiakae</name>
    <dbReference type="NCBI Taxonomy" id="1081782"/>
    <lineage>
        <taxon>Bacteria</taxon>
        <taxon>Pseudomonadati</taxon>
        <taxon>Pseudomonadota</taxon>
        <taxon>Betaproteobacteria</taxon>
        <taxon>Burkholderiales</taxon>
        <taxon>Burkholderiaceae</taxon>
        <taxon>Paraburkholderia</taxon>
    </lineage>
</organism>
<dbReference type="RefSeq" id="WP_201700551.1">
    <property type="nucleotide sequence ID" value="NZ_CAJHCQ010000030.1"/>
</dbReference>
<comment type="similarity">
    <text evidence="4">Belongs to the glycosyl hydrolase 24 family.</text>
</comment>
<proteinExistence type="inferred from homology"/>
<dbReference type="Pfam" id="PF00959">
    <property type="entry name" value="Phage_lysozyme"/>
    <property type="match status" value="1"/>
</dbReference>
<evidence type="ECO:0000256" key="2">
    <source>
        <dbReference type="ARBA" id="ARBA00022638"/>
    </source>
</evidence>
<evidence type="ECO:0000256" key="1">
    <source>
        <dbReference type="ARBA" id="ARBA00022529"/>
    </source>
</evidence>
<name>A0ABM8PA56_9BURK</name>
<comment type="caution">
    <text evidence="5">The sequence shown here is derived from an EMBL/GenBank/DDBJ whole genome shotgun (WGS) entry which is preliminary data.</text>
</comment>
<dbReference type="CDD" id="cd00737">
    <property type="entry name" value="lyz_endolysin_autolysin"/>
    <property type="match status" value="1"/>
</dbReference>
<dbReference type="EMBL" id="CAJHCQ010000030">
    <property type="protein sequence ID" value="CAD6560406.1"/>
    <property type="molecule type" value="Genomic_DNA"/>
</dbReference>
<accession>A0ABM8PA56</accession>
<dbReference type="Gene3D" id="1.10.530.40">
    <property type="match status" value="1"/>
</dbReference>
<keyword evidence="4" id="KW-0326">Glycosidase</keyword>
<comment type="catalytic activity">
    <reaction evidence="4">
        <text>Hydrolysis of (1-&gt;4)-beta-linkages between N-acetylmuramic acid and N-acetyl-D-glucosamine residues in a peptidoglycan and between N-acetyl-D-glucosamine residues in chitodextrins.</text>
        <dbReference type="EC" id="3.2.1.17"/>
    </reaction>
</comment>
<keyword evidence="2 4" id="KW-0081">Bacteriolytic enzyme</keyword>
<keyword evidence="3" id="KW-1035">Host cytoplasm</keyword>
<evidence type="ECO:0000256" key="3">
    <source>
        <dbReference type="ARBA" id="ARBA00023200"/>
    </source>
</evidence>
<protein>
    <recommendedName>
        <fullName evidence="4">Lysozyme</fullName>
        <ecNumber evidence="4">3.2.1.17</ecNumber>
    </recommendedName>
</protein>
<gene>
    <name evidence="5" type="ORF">LMG27952_07113</name>
</gene>
<evidence type="ECO:0000313" key="5">
    <source>
        <dbReference type="EMBL" id="CAD6560406.1"/>
    </source>
</evidence>
<dbReference type="SUPFAM" id="SSF53955">
    <property type="entry name" value="Lysozyme-like"/>
    <property type="match status" value="1"/>
</dbReference>
<dbReference type="InterPro" id="IPR051018">
    <property type="entry name" value="Bacteriophage_GH24"/>
</dbReference>
<evidence type="ECO:0000256" key="4">
    <source>
        <dbReference type="RuleBase" id="RU003788"/>
    </source>
</evidence>
<reference evidence="5 6" key="1">
    <citation type="submission" date="2020-10" db="EMBL/GenBank/DDBJ databases">
        <authorList>
            <person name="Peeters C."/>
        </authorList>
    </citation>
    <scope>NUCLEOTIDE SEQUENCE [LARGE SCALE GENOMIC DNA]</scope>
    <source>
        <strain evidence="5 6">LMG 27952</strain>
    </source>
</reference>
<dbReference type="InterPro" id="IPR023347">
    <property type="entry name" value="Lysozyme_dom_sf"/>
</dbReference>
<dbReference type="InterPro" id="IPR023346">
    <property type="entry name" value="Lysozyme-like_dom_sf"/>
</dbReference>
<dbReference type="InterPro" id="IPR002196">
    <property type="entry name" value="Glyco_hydro_24"/>
</dbReference>
<evidence type="ECO:0000313" key="6">
    <source>
        <dbReference type="Proteomes" id="UP000656319"/>
    </source>
</evidence>
<keyword evidence="1 4" id="KW-0929">Antimicrobial</keyword>
<dbReference type="InterPro" id="IPR033907">
    <property type="entry name" value="Endolysin_autolysin"/>
</dbReference>
<dbReference type="PANTHER" id="PTHR38107:SF3">
    <property type="entry name" value="LYSOZYME RRRD-RELATED"/>
    <property type="match status" value="1"/>
</dbReference>
<keyword evidence="6" id="KW-1185">Reference proteome</keyword>
<sequence length="197" mass="21859">MPDAIATAVTNTDDSSCVDAYCTRIGKPWALSAEGYRFIAVLESGILNGTYKGLPVVDGFFVQVYDDGYGIPTVGLGHKVIPEDKLKLGDTITVERAKKFLTINLSPVEAVINREVKVALHQYEYDALVSILFNSGIYRRPNDPWSGTRSEFLASNLNKGDYKKMTKIIEAFIAHRVPGRRRAEARLFERGGYVATH</sequence>